<proteinExistence type="predicted"/>
<reference evidence="2 3" key="1">
    <citation type="journal article" date="2022" name="Allergy">
        <title>Genome assembly and annotation of Periplaneta americana reveal a comprehensive cockroach allergen profile.</title>
        <authorList>
            <person name="Wang L."/>
            <person name="Xiong Q."/>
            <person name="Saelim N."/>
            <person name="Wang L."/>
            <person name="Nong W."/>
            <person name="Wan A.T."/>
            <person name="Shi M."/>
            <person name="Liu X."/>
            <person name="Cao Q."/>
            <person name="Hui J.H.L."/>
            <person name="Sookrung N."/>
            <person name="Leung T.F."/>
            <person name="Tungtrongchitr A."/>
            <person name="Tsui S.K.W."/>
        </authorList>
    </citation>
    <scope>NUCLEOTIDE SEQUENCE [LARGE SCALE GENOMIC DNA]</scope>
    <source>
        <strain evidence="2">PWHHKU_190912</strain>
    </source>
</reference>
<accession>A0ABQ8T5V9</accession>
<evidence type="ECO:0000313" key="2">
    <source>
        <dbReference type="EMBL" id="KAJ4441638.1"/>
    </source>
</evidence>
<sequence length="67" mass="7492">MAGLCESGNEPPGSLKASKRFDTFEGPSEWSPWRYELRTGDVEGPLNEQVRGLMRPVGWYTSSSFIP</sequence>
<protein>
    <submittedName>
        <fullName evidence="2">Uncharacterized protein</fullName>
    </submittedName>
</protein>
<comment type="caution">
    <text evidence="2">The sequence shown here is derived from an EMBL/GenBank/DDBJ whole genome shotgun (WGS) entry which is preliminary data.</text>
</comment>
<evidence type="ECO:0000313" key="3">
    <source>
        <dbReference type="Proteomes" id="UP001148838"/>
    </source>
</evidence>
<keyword evidence="3" id="KW-1185">Reference proteome</keyword>
<feature type="region of interest" description="Disordered" evidence="1">
    <location>
        <begin position="1"/>
        <end position="20"/>
    </location>
</feature>
<dbReference type="EMBL" id="JAJSOF020000015">
    <property type="protein sequence ID" value="KAJ4441638.1"/>
    <property type="molecule type" value="Genomic_DNA"/>
</dbReference>
<gene>
    <name evidence="2" type="ORF">ANN_11496</name>
</gene>
<evidence type="ECO:0000256" key="1">
    <source>
        <dbReference type="SAM" id="MobiDB-lite"/>
    </source>
</evidence>
<name>A0ABQ8T5V9_PERAM</name>
<organism evidence="2 3">
    <name type="scientific">Periplaneta americana</name>
    <name type="common">American cockroach</name>
    <name type="synonym">Blatta americana</name>
    <dbReference type="NCBI Taxonomy" id="6978"/>
    <lineage>
        <taxon>Eukaryota</taxon>
        <taxon>Metazoa</taxon>
        <taxon>Ecdysozoa</taxon>
        <taxon>Arthropoda</taxon>
        <taxon>Hexapoda</taxon>
        <taxon>Insecta</taxon>
        <taxon>Pterygota</taxon>
        <taxon>Neoptera</taxon>
        <taxon>Polyneoptera</taxon>
        <taxon>Dictyoptera</taxon>
        <taxon>Blattodea</taxon>
        <taxon>Blattoidea</taxon>
        <taxon>Blattidae</taxon>
        <taxon>Blattinae</taxon>
        <taxon>Periplaneta</taxon>
    </lineage>
</organism>
<dbReference type="Proteomes" id="UP001148838">
    <property type="component" value="Unassembled WGS sequence"/>
</dbReference>